<evidence type="ECO:0000313" key="1">
    <source>
        <dbReference type="EMBL" id="MBO1361088.1"/>
    </source>
</evidence>
<reference evidence="1 2" key="1">
    <citation type="submission" date="2021-03" db="EMBL/GenBank/DDBJ databases">
        <title>The complete genome sequence of Acetobacter sacchari TBRC 11175.</title>
        <authorList>
            <person name="Charoenyingcharoen P."/>
            <person name="Yukphan P."/>
        </authorList>
    </citation>
    <scope>NUCLEOTIDE SEQUENCE [LARGE SCALE GENOMIC DNA]</scope>
    <source>
        <strain evidence="1 2">TBRC 11175</strain>
    </source>
</reference>
<dbReference type="RefSeq" id="WP_207882565.1">
    <property type="nucleotide sequence ID" value="NZ_JAFVMF010000017.1"/>
</dbReference>
<dbReference type="Gene3D" id="3.40.190.10">
    <property type="entry name" value="Periplasmic binding protein-like II"/>
    <property type="match status" value="1"/>
</dbReference>
<keyword evidence="2" id="KW-1185">Reference proteome</keyword>
<organism evidence="1 2">
    <name type="scientific">Acetobacter sacchari</name>
    <dbReference type="NCBI Taxonomy" id="2661687"/>
    <lineage>
        <taxon>Bacteria</taxon>
        <taxon>Pseudomonadati</taxon>
        <taxon>Pseudomonadota</taxon>
        <taxon>Alphaproteobacteria</taxon>
        <taxon>Acetobacterales</taxon>
        <taxon>Acetobacteraceae</taxon>
        <taxon>Acetobacter</taxon>
    </lineage>
</organism>
<dbReference type="EMBL" id="JAFVMF010000017">
    <property type="protein sequence ID" value="MBO1361088.1"/>
    <property type="molecule type" value="Genomic_DNA"/>
</dbReference>
<dbReference type="Proteomes" id="UP000664771">
    <property type="component" value="Unassembled WGS sequence"/>
</dbReference>
<name>A0ABS3LYX4_9PROT</name>
<evidence type="ECO:0000313" key="2">
    <source>
        <dbReference type="Proteomes" id="UP000664771"/>
    </source>
</evidence>
<sequence>MAVVPTSHRLASQWDLRWRNLQTEILLLWAAEKGEACREFFAARLPGTSLRVFEADSLTVLAFVRIGYCITISAGLILP</sequence>
<proteinExistence type="predicted"/>
<accession>A0ABS3LYX4</accession>
<gene>
    <name evidence="1" type="ORF">J2D73_14970</name>
</gene>
<comment type="caution">
    <text evidence="1">The sequence shown here is derived from an EMBL/GenBank/DDBJ whole genome shotgun (WGS) entry which is preliminary data.</text>
</comment>
<protein>
    <submittedName>
        <fullName evidence="1">Uncharacterized protein</fullName>
    </submittedName>
</protein>